<keyword evidence="1" id="KW-0812">Transmembrane</keyword>
<evidence type="ECO:0000313" key="3">
    <source>
        <dbReference type="Proteomes" id="UP001179181"/>
    </source>
</evidence>
<keyword evidence="1" id="KW-0472">Membrane</keyword>
<gene>
    <name evidence="2" type="ORF">FHS68_000285</name>
</gene>
<dbReference type="RefSeq" id="WP_167266537.1">
    <property type="nucleotide sequence ID" value="NZ_JAASQJ010000001.1"/>
</dbReference>
<evidence type="ECO:0000256" key="1">
    <source>
        <dbReference type="SAM" id="Phobius"/>
    </source>
</evidence>
<feature type="transmembrane region" description="Helical" evidence="1">
    <location>
        <begin position="7"/>
        <end position="26"/>
    </location>
</feature>
<comment type="caution">
    <text evidence="2">The sequence shown here is derived from an EMBL/GenBank/DDBJ whole genome shotgun (WGS) entry which is preliminary data.</text>
</comment>
<feature type="transmembrane region" description="Helical" evidence="1">
    <location>
        <begin position="32"/>
        <end position="52"/>
    </location>
</feature>
<organism evidence="2 3">
    <name type="scientific">Dyadobacter arcticus</name>
    <dbReference type="NCBI Taxonomy" id="1078754"/>
    <lineage>
        <taxon>Bacteria</taxon>
        <taxon>Pseudomonadati</taxon>
        <taxon>Bacteroidota</taxon>
        <taxon>Cytophagia</taxon>
        <taxon>Cytophagales</taxon>
        <taxon>Spirosomataceae</taxon>
        <taxon>Dyadobacter</taxon>
    </lineage>
</organism>
<accession>A0ABX0UGF8</accession>
<evidence type="ECO:0000313" key="2">
    <source>
        <dbReference type="EMBL" id="NIJ51129.1"/>
    </source>
</evidence>
<reference evidence="2 3" key="1">
    <citation type="submission" date="2020-03" db="EMBL/GenBank/DDBJ databases">
        <title>Genomic Encyclopedia of Type Strains, Phase IV (KMG-IV): sequencing the most valuable type-strain genomes for metagenomic binning, comparative biology and taxonomic classification.</title>
        <authorList>
            <person name="Goeker M."/>
        </authorList>
    </citation>
    <scope>NUCLEOTIDE SEQUENCE [LARGE SCALE GENOMIC DNA]</scope>
    <source>
        <strain evidence="2 3">DSM 102865</strain>
    </source>
</reference>
<sequence length="144" mass="16695">MNNTIFGIKLITWALILSWLLNSALWIGFPQFMLRTGTSYVIMGIFCTLIFVKVKSFSKQEWADNFFHLKKQLPLLIYMLAMGILIHRFLETTYWAPKRLKTMQEIRGNMTRRKVSASSIINQPGSEIFPIEMLGTPSFSPKKD</sequence>
<dbReference type="EMBL" id="JAASQJ010000001">
    <property type="protein sequence ID" value="NIJ51129.1"/>
    <property type="molecule type" value="Genomic_DNA"/>
</dbReference>
<keyword evidence="3" id="KW-1185">Reference proteome</keyword>
<dbReference type="Proteomes" id="UP001179181">
    <property type="component" value="Unassembled WGS sequence"/>
</dbReference>
<feature type="transmembrane region" description="Helical" evidence="1">
    <location>
        <begin position="73"/>
        <end position="90"/>
    </location>
</feature>
<name>A0ABX0UGF8_9BACT</name>
<keyword evidence="1" id="KW-1133">Transmembrane helix</keyword>
<proteinExistence type="predicted"/>
<protein>
    <submittedName>
        <fullName evidence="2">Uncharacterized protein</fullName>
    </submittedName>
</protein>